<feature type="compositionally biased region" description="Acidic residues" evidence="1">
    <location>
        <begin position="657"/>
        <end position="717"/>
    </location>
</feature>
<feature type="transmembrane region" description="Helical" evidence="2">
    <location>
        <begin position="912"/>
        <end position="934"/>
    </location>
</feature>
<feature type="transmembrane region" description="Helical" evidence="2">
    <location>
        <begin position="1188"/>
        <end position="1204"/>
    </location>
</feature>
<dbReference type="Proteomes" id="UP000054566">
    <property type="component" value="Unassembled WGS sequence"/>
</dbReference>
<name>A0A0L0CX77_PLAFA</name>
<proteinExistence type="predicted"/>
<keyword evidence="2" id="KW-1133">Transmembrane helix</keyword>
<evidence type="ECO:0000313" key="3">
    <source>
        <dbReference type="EMBL" id="KNC37065.1"/>
    </source>
</evidence>
<feature type="region of interest" description="Disordered" evidence="1">
    <location>
        <begin position="638"/>
        <end position="764"/>
    </location>
</feature>
<evidence type="ECO:0000256" key="2">
    <source>
        <dbReference type="SAM" id="Phobius"/>
    </source>
</evidence>
<keyword evidence="2" id="KW-0472">Membrane</keyword>
<gene>
    <name evidence="3" type="ORF">PFLG_01686</name>
</gene>
<reference evidence="4" key="2">
    <citation type="submission" date="2015-07" db="EMBL/GenBank/DDBJ databases">
        <title>The genome sequence of Plasmodium falciparum RAJ116.</title>
        <authorList>
            <consortium name="The Broad Institute Genome Sequencing Platform"/>
            <person name="Volkman S.K."/>
            <person name="Neafsey D.E."/>
            <person name="Dash A.P."/>
            <person name="Chitnis C.E."/>
            <person name="Hartl D.L."/>
            <person name="Young S.K."/>
            <person name="Kodira C.D."/>
            <person name="Zeng Q."/>
            <person name="Koehrsen M."/>
            <person name="Godfrey P."/>
            <person name="Alvarado L."/>
            <person name="Berlin A."/>
            <person name="Borenstein D."/>
            <person name="Chen Z."/>
            <person name="Engels R."/>
            <person name="Freedman E."/>
            <person name="Gellesch M."/>
            <person name="Goldberg J."/>
            <person name="Griggs A."/>
            <person name="Gujja S."/>
            <person name="Heiman D."/>
            <person name="Hepburn T."/>
            <person name="Howarth C."/>
            <person name="Jen D."/>
            <person name="Larson L."/>
            <person name="Lewis B."/>
            <person name="Mehta T."/>
            <person name="Park D."/>
            <person name="Pearson M."/>
            <person name="Roberts A."/>
            <person name="Saif S."/>
            <person name="Shea T."/>
            <person name="Shenoy N."/>
            <person name="Sisk P."/>
            <person name="Stolte C."/>
            <person name="Sykes S."/>
            <person name="Walk T."/>
            <person name="White J."/>
            <person name="Yandava C."/>
            <person name="Wirth D.F."/>
            <person name="Nusbaum C."/>
            <person name="Birren B."/>
        </authorList>
    </citation>
    <scope>NUCLEOTIDE SEQUENCE [LARGE SCALE GENOMIC DNA]</scope>
    <source>
        <strain evidence="4">RAJ116</strain>
    </source>
</reference>
<dbReference type="PANTHER" id="PTHR40201:SF1">
    <property type="entry name" value="AP-3 COMPLEX SUBUNIT DELTA"/>
    <property type="match status" value="1"/>
</dbReference>
<protein>
    <recommendedName>
        <fullName evidence="5">Chloroquine resistance marker protein</fullName>
    </recommendedName>
</protein>
<dbReference type="PANTHER" id="PTHR40201">
    <property type="entry name" value="OSMIOPHILIC BODY PROTEIN"/>
    <property type="match status" value="1"/>
</dbReference>
<evidence type="ECO:0000313" key="4">
    <source>
        <dbReference type="Proteomes" id="UP000054566"/>
    </source>
</evidence>
<evidence type="ECO:0000256" key="1">
    <source>
        <dbReference type="SAM" id="MobiDB-lite"/>
    </source>
</evidence>
<feature type="compositionally biased region" description="Basic and acidic residues" evidence="1">
    <location>
        <begin position="721"/>
        <end position="764"/>
    </location>
</feature>
<evidence type="ECO:0008006" key="5">
    <source>
        <dbReference type="Google" id="ProtNLM"/>
    </source>
</evidence>
<keyword evidence="2" id="KW-0812">Transmembrane</keyword>
<sequence length="1921" mass="230356">MMINQDIKIKDKEMVRTYNLLGKNYHFMLKEYDNLCSINIIKNNIINFRIVKNLLAINNLIDQVDKSLLLNIFEENVDNDLLLVLSKNNSNFILKLLAIFYIKLSKNTKFNITNHFNRIFDINKNTSNTSGELKNIPENLFKNAIILISLILYHLPVRLSYHIPTIIDYSKKIRKSDNLELKYFYQKCINSIIKYEYSLLEYEYFINHIIDNININNYVSVVYLKYVIRFVSIIFCNCANVNYYNSKDNDGTNKKHIDDIFLFNLNIMKKKKKKYSDEDIRDEDYIDEKKKSYNDNNNNNNNNLKSDIIEDNFNNNINNNINYNNHNNNHDEIKKKHHFFSDLLKTATEELVSKISKIKTDEKGGDVEGYMKVESIDGFVFQNYNEYNKKILRKMKNVLFIYNFNSFLSYFKNILLNIFSDVHHDYNELKKLHFLNILEKFNYYKKESHPFLDKHDYSSYVNKKSYDKKFEFLRNPANTNIINLTYNKETNDYINIILEYENKLMREKEFWLYSELVPLTVEDKNANKFYTTLIRNTLLKVIFFESFKKCILFSKKFSAKSIIKIIEFFIYILEFLCSTCVKNRNIGGVFYTDNISNSFEIKYCIFYFTKIIKQLIKQRKKDTYTVVKEKENKARFEEVNKMYPPIEETINENNDINNDDNIDSNDDDNIGSNDDDNIGSNDDDNIGSNDDDNNISNDDDNNISNDDDNIGSNDDDNIGSNDDKNNDNNDKICDEKNNINGKDKMDHIHNSSDSHISKDEHNHSHSSRETLFKLIQDILNNIYVMLSSHMLTFLFFVYIYNIVSILFNFFTKINEIRIKYNSKMNKSISNNKQNLVDNEKNNNEINNENNNIFTLEDLKKHNQIKKKISREQKKRSKKKKTVTNSFKKKITHFYFYEHGFTQICRSINIENILLLFLIYMVKVFYRINKFILFINKSYHMNEDEKMNQVSLSYNQSENDKKFTEPNNKSNNITLEECNKYKMFLEKENTHNNMNKLFNILDAFTNVNTNDELYFDFFMSVLINFVNNKNNFDDLIINTLIKEKCVSKSREKYYAKKKKEDKNKYIWGYSKELEILHMLTNNYDMYYDIALISFVYLFELYLKKKKIENNTKNKKHKHVYIYFNKVMKYIYSWDINKKENKNILILCLFILDNFFNKKCFYKNNMKAKFFKSIMPLFNLLNDNFNQQKYYLINFLIIKILTYFIGCNENIDTYIFSYIMKLYETYSSYIIKEKNTDLYIFISILIKNVTLSYHKLKYTNCFNRKKYLKKIKKKKLNYFPGSHNIISNKLRNEYSNLENVDNEVKKICWKCQDNEKYDYINNSQKYDSLLLSMECITTYSNNIYSSVNKKKLTNKEHHPIHSNEQIVELNSKVRKGSTSNINMIGNLSPQTYIKKTKDEILHLFDLYVDILKRENVNSFNFRITRGKYIIRLYNNILNILKRIKHETGYKNKMKNNYNINHQHHHGDHKHNNHRNHDYHNYQGTNISKEIDKKLLCILEIFLISYEKKINHNIFKTFNLLFDVIDKIELETYTYTISAIIQKSIFFGNMRIMECAIICLYNLFRKNVIIPLHENFDYYLLIIHNFYNNNNNILYNNIKALLKWRICIYGIFNINQWVKLFENVLSVKNIFIYDIIKFKSKGSFSKFDCKNNMEIPRVILVKKFYKIFINFTRKLKTIYIYNNDIHIKHEDKNLRRQMINSSINIIQNIFTLIKEKDESLIFYFFYNLMNQENMLIPLITTKISMKNSLEYYTFLSAHSYLEDIVCYSIKIVGIFFETFLHKVDLLKKVFIAFVTYIYKMISLCDKGNITITKSFLVYPQEKEERKITKFLKETDYCSTYIFDNPDKFEITSNNNMTIYFKEVIEIFRNMAFKNSNLFKEMILNIGAEEKILIYTLMKESIDTEKQNEEQNEENTEKLDFSFVN</sequence>
<feature type="transmembrane region" description="Helical" evidence="2">
    <location>
        <begin position="1084"/>
        <end position="1101"/>
    </location>
</feature>
<dbReference type="EMBL" id="GG664371">
    <property type="protein sequence ID" value="KNC37065.1"/>
    <property type="molecule type" value="Genomic_DNA"/>
</dbReference>
<dbReference type="OrthoDB" id="392808at2759"/>
<reference evidence="4" key="1">
    <citation type="submission" date="2015-07" db="EMBL/GenBank/DDBJ databases">
        <title>Annotation of Plasmodium falciparum RAJ116.</title>
        <authorList>
            <consortium name="The Broad Institute Genome Sequencing Platform"/>
            <person name="Volkman S.K."/>
            <person name="Neafsey D.E."/>
            <person name="Dash A.P."/>
            <person name="Chitnis C.E."/>
            <person name="Hartl D.L."/>
            <person name="Young S.K."/>
            <person name="Zeng Q."/>
            <person name="Koehrsen M."/>
            <person name="Alvarado L."/>
            <person name="Berlin A."/>
            <person name="Borenstein D."/>
            <person name="Chapman S.B."/>
            <person name="Chen Z."/>
            <person name="Engels R."/>
            <person name="Freedman E."/>
            <person name="Gellesch M."/>
            <person name="Goldberg J."/>
            <person name="Griggs A."/>
            <person name="Gujja S."/>
            <person name="Heilman E.R."/>
            <person name="Heiman D.I."/>
            <person name="Howarth C."/>
            <person name="Jen D."/>
            <person name="Larson L."/>
            <person name="Mehta T."/>
            <person name="Neiman D."/>
            <person name="Park D."/>
            <person name="Pearson M."/>
            <person name="Roberts A."/>
            <person name="Saif S."/>
            <person name="Shea T."/>
            <person name="Shenoy N."/>
            <person name="Sisk P."/>
            <person name="Stolte C."/>
            <person name="Sykes S."/>
            <person name="Walk T."/>
            <person name="White J."/>
            <person name="Yandava C."/>
            <person name="Haas B."/>
            <person name="Henn M.R."/>
            <person name="Nusbaum C."/>
            <person name="Birren B."/>
        </authorList>
    </citation>
    <scope>NUCLEOTIDE SEQUENCE [LARGE SCALE GENOMIC DNA]</scope>
    <source>
        <strain evidence="4">RAJ116</strain>
    </source>
</reference>
<feature type="transmembrane region" description="Helical" evidence="2">
    <location>
        <begin position="790"/>
        <end position="810"/>
    </location>
</feature>
<feature type="region of interest" description="Disordered" evidence="1">
    <location>
        <begin position="1901"/>
        <end position="1921"/>
    </location>
</feature>
<accession>A0A0L0CX77</accession>
<organism evidence="3 4">
    <name type="scientific">Plasmodium falciparum RAJ116</name>
    <dbReference type="NCBI Taxonomy" id="580058"/>
    <lineage>
        <taxon>Eukaryota</taxon>
        <taxon>Sar</taxon>
        <taxon>Alveolata</taxon>
        <taxon>Apicomplexa</taxon>
        <taxon>Aconoidasida</taxon>
        <taxon>Haemosporida</taxon>
        <taxon>Plasmodiidae</taxon>
        <taxon>Plasmodium</taxon>
        <taxon>Plasmodium (Laverania)</taxon>
    </lineage>
</organism>